<keyword evidence="2 5" id="KW-0812">Transmembrane</keyword>
<evidence type="ECO:0000256" key="3">
    <source>
        <dbReference type="ARBA" id="ARBA00022989"/>
    </source>
</evidence>
<dbReference type="Proteomes" id="UP000722625">
    <property type="component" value="Unassembled WGS sequence"/>
</dbReference>
<feature type="transmembrane region" description="Helical" evidence="5">
    <location>
        <begin position="159"/>
        <end position="177"/>
    </location>
</feature>
<sequence>MILNTNKGFKKYLVEVICLLYILLFVYAAVSKLLDFENFQVQLGQSPLLSVFAVWVSWLVPFTELLTAVFLVLPKLRTLGLFTALSLMTMFSVYIFIILHFSDFVPCSCGGVLEKMSWNVHLAFNLIFIMLACIAVILRSHTGTISAVNLTPALTGKAMLLDVLLSTVVIIVLFLISEDSMHNKNPFIRRFPQHPVMFERSMDLKFNSYYFAGFSNNRIYLGNYTTPLKILSMDSRLQDRKIIKIVFDSKKLRFTMVKIKISAPDFYLMDGTVPAIFSGKTMDWKISKELKELPYFTLAEPIDSTTVMIRAGNGKDGSHTLGVYRANKSTATRYNSKLLQVQIDGIFDTDGMLLFSNKLKKMVYVYYYRNEFIVAGTNVALDYRGHTIDTITRAKIKVAYLKNSTIRKMSAPPLIVNAHAAISGNLLFVNSKTQGQFEDEKLWKRAFIIDVYDLNKNAYLMSFSVDKIENKKLLSLFVTDEHLYALMENELVVYKLRDIIKEK</sequence>
<reference evidence="7 8" key="1">
    <citation type="journal article" date="2018" name="Int. J. Syst. Evol. Microbiol.">
        <title>Flavobacterium chryseum sp. nov. and Flavobacterium psychroterrae sp. nov., novel environmental bacteria isolated from Antarctica.</title>
        <authorList>
            <person name="Kralova S."/>
            <person name="Svec P."/>
            <person name="Busse H.J."/>
            <person name="Stankova E."/>
            <person name="Vaczi P."/>
            <person name="Sedlacek I."/>
        </authorList>
    </citation>
    <scope>NUCLEOTIDE SEQUENCE [LARGE SCALE GENOMIC DNA]</scope>
    <source>
        <strain evidence="7 8">CCM 8827</strain>
    </source>
</reference>
<keyword evidence="4 5" id="KW-0472">Membrane</keyword>
<feature type="transmembrane region" description="Helical" evidence="5">
    <location>
        <begin position="79"/>
        <end position="101"/>
    </location>
</feature>
<name>A0ABS5PGF8_9FLAO</name>
<feature type="transmembrane region" description="Helical" evidence="5">
    <location>
        <begin position="12"/>
        <end position="30"/>
    </location>
</feature>
<evidence type="ECO:0000313" key="7">
    <source>
        <dbReference type="EMBL" id="MBS7233398.1"/>
    </source>
</evidence>
<dbReference type="RefSeq" id="WP_213305751.1">
    <property type="nucleotide sequence ID" value="NZ_JAGYVZ010000024.1"/>
</dbReference>
<gene>
    <name evidence="7" type="ORF">KHA90_20490</name>
</gene>
<keyword evidence="8" id="KW-1185">Reference proteome</keyword>
<keyword evidence="3 5" id="KW-1133">Transmembrane helix</keyword>
<organism evidence="7 8">
    <name type="scientific">Flavobacterium psychroterrae</name>
    <dbReference type="NCBI Taxonomy" id="2133767"/>
    <lineage>
        <taxon>Bacteria</taxon>
        <taxon>Pseudomonadati</taxon>
        <taxon>Bacteroidota</taxon>
        <taxon>Flavobacteriia</taxon>
        <taxon>Flavobacteriales</taxon>
        <taxon>Flavobacteriaceae</taxon>
        <taxon>Flavobacterium</taxon>
    </lineage>
</organism>
<feature type="transmembrane region" description="Helical" evidence="5">
    <location>
        <begin position="50"/>
        <end position="72"/>
    </location>
</feature>
<comment type="caution">
    <text evidence="7">The sequence shown here is derived from an EMBL/GenBank/DDBJ whole genome shotgun (WGS) entry which is preliminary data.</text>
</comment>
<accession>A0ABS5PGF8</accession>
<evidence type="ECO:0000313" key="8">
    <source>
        <dbReference type="Proteomes" id="UP000722625"/>
    </source>
</evidence>
<evidence type="ECO:0000256" key="5">
    <source>
        <dbReference type="SAM" id="Phobius"/>
    </source>
</evidence>
<dbReference type="Pfam" id="PF07291">
    <property type="entry name" value="MauE"/>
    <property type="match status" value="1"/>
</dbReference>
<dbReference type="InterPro" id="IPR009908">
    <property type="entry name" value="Methylamine_util_MauE"/>
</dbReference>
<protein>
    <recommendedName>
        <fullName evidence="6">Methylamine utilisation protein MauE domain-containing protein</fullName>
    </recommendedName>
</protein>
<proteinExistence type="predicted"/>
<feature type="domain" description="Methylamine utilisation protein MauE" evidence="6">
    <location>
        <begin position="11"/>
        <end position="137"/>
    </location>
</feature>
<evidence type="ECO:0000256" key="2">
    <source>
        <dbReference type="ARBA" id="ARBA00022692"/>
    </source>
</evidence>
<dbReference type="EMBL" id="JAGYVZ010000024">
    <property type="protein sequence ID" value="MBS7233398.1"/>
    <property type="molecule type" value="Genomic_DNA"/>
</dbReference>
<evidence type="ECO:0000256" key="4">
    <source>
        <dbReference type="ARBA" id="ARBA00023136"/>
    </source>
</evidence>
<feature type="transmembrane region" description="Helical" evidence="5">
    <location>
        <begin position="121"/>
        <end position="138"/>
    </location>
</feature>
<evidence type="ECO:0000256" key="1">
    <source>
        <dbReference type="ARBA" id="ARBA00004141"/>
    </source>
</evidence>
<comment type="subcellular location">
    <subcellularLocation>
        <location evidence="1">Membrane</location>
        <topology evidence="1">Multi-pass membrane protein</topology>
    </subcellularLocation>
</comment>
<evidence type="ECO:0000259" key="6">
    <source>
        <dbReference type="Pfam" id="PF07291"/>
    </source>
</evidence>